<protein>
    <submittedName>
        <fullName evidence="2">Uncharacterized protein</fullName>
    </submittedName>
</protein>
<comment type="caution">
    <text evidence="2">The sequence shown here is derived from an EMBL/GenBank/DDBJ whole genome shotgun (WGS) entry which is preliminary data.</text>
</comment>
<proteinExistence type="predicted"/>
<reference evidence="2 3" key="1">
    <citation type="submission" date="2021-02" db="EMBL/GenBank/DDBJ databases">
        <title>Genome assembly of Pseudopithomyces chartarum.</title>
        <authorList>
            <person name="Jauregui R."/>
            <person name="Singh J."/>
            <person name="Voisey C."/>
        </authorList>
    </citation>
    <scope>NUCLEOTIDE SEQUENCE [LARGE SCALE GENOMIC DNA]</scope>
    <source>
        <strain evidence="2 3">AGR01</strain>
    </source>
</reference>
<dbReference type="Proteomes" id="UP001280581">
    <property type="component" value="Unassembled WGS sequence"/>
</dbReference>
<gene>
    <name evidence="2" type="ORF">GRF29_1536g1401583</name>
</gene>
<evidence type="ECO:0000313" key="2">
    <source>
        <dbReference type="EMBL" id="KAK3197339.1"/>
    </source>
</evidence>
<evidence type="ECO:0000313" key="3">
    <source>
        <dbReference type="Proteomes" id="UP001280581"/>
    </source>
</evidence>
<name>A0AAN6RBI9_9PLEO</name>
<feature type="chain" id="PRO_5043015701" evidence="1">
    <location>
        <begin position="19"/>
        <end position="170"/>
    </location>
</feature>
<organism evidence="2 3">
    <name type="scientific">Pseudopithomyces chartarum</name>
    <dbReference type="NCBI Taxonomy" id="1892770"/>
    <lineage>
        <taxon>Eukaryota</taxon>
        <taxon>Fungi</taxon>
        <taxon>Dikarya</taxon>
        <taxon>Ascomycota</taxon>
        <taxon>Pezizomycotina</taxon>
        <taxon>Dothideomycetes</taxon>
        <taxon>Pleosporomycetidae</taxon>
        <taxon>Pleosporales</taxon>
        <taxon>Massarineae</taxon>
        <taxon>Didymosphaeriaceae</taxon>
        <taxon>Pseudopithomyces</taxon>
    </lineage>
</organism>
<accession>A0AAN6RBI9</accession>
<dbReference type="AlphaFoldDB" id="A0AAN6RBI9"/>
<evidence type="ECO:0000256" key="1">
    <source>
        <dbReference type="SAM" id="SignalP"/>
    </source>
</evidence>
<keyword evidence="3" id="KW-1185">Reference proteome</keyword>
<feature type="signal peptide" evidence="1">
    <location>
        <begin position="1"/>
        <end position="18"/>
    </location>
</feature>
<keyword evidence="1" id="KW-0732">Signal</keyword>
<dbReference type="EMBL" id="WVTA01000021">
    <property type="protein sequence ID" value="KAK3197339.1"/>
    <property type="molecule type" value="Genomic_DNA"/>
</dbReference>
<sequence length="170" mass="19334">MKTFFLIMVIAATSVASAMFDVYFVRHDFHHGAVQGFQVLDPSQNSCPDAKTTRLFDDMQDVSGNKIGIRCEGSGCRRYRGDDSAYDPSNIDVMEMHLSNTPGLHWTIYKTGHGKQWEMFDVHGVSRGQCEPVPGNDDWFAHCGQWSGYRKMRCHSEFSADFINSHDRGW</sequence>